<keyword evidence="3" id="KW-1185">Reference proteome</keyword>
<reference evidence="2 3" key="1">
    <citation type="submission" date="2016-10" db="EMBL/GenBank/DDBJ databases">
        <title>Draft Genome Sequence of Rhizobacteria Flavobacterium johnsoniae CI04.</title>
        <authorList>
            <person name="Bravo J.I."/>
            <person name="Lozano G.L."/>
            <person name="Handelsman J."/>
        </authorList>
    </citation>
    <scope>NUCLEOTIDE SEQUENCE [LARGE SCALE GENOMIC DNA]</scope>
    <source>
        <strain evidence="2 3">CI04</strain>
    </source>
</reference>
<dbReference type="EMBL" id="MLFK01000007">
    <property type="protein sequence ID" value="OIV41246.1"/>
    <property type="molecule type" value="Genomic_DNA"/>
</dbReference>
<evidence type="ECO:0008006" key="4">
    <source>
        <dbReference type="Google" id="ProtNLM"/>
    </source>
</evidence>
<evidence type="ECO:0000313" key="3">
    <source>
        <dbReference type="Proteomes" id="UP000182826"/>
    </source>
</evidence>
<sequence length="266" mass="30768">MQKIILLLALITFNITSAQQAKKKQILLIGTFHYANPGHDVAKINTFNVMSEKSQKELEVISNKIKKFGPDKIFVEWKFSKQADLDKYYNKNTDSLLKKDANEITQLALRTAKKLNHKKMYGIDYRTRFPYDSLMMSMEKANQKDLMKKTTESTEKFVKDNNERMAKSSLTDLMLYYNQKASNEDNIQWYLEVANRAGNPDDFTGASLVSNWYKRNLYMYSLVQKLTESTDNKIMVLLGAGHAAMLREFIAHDPTFEIVELSTVLK</sequence>
<dbReference type="RefSeq" id="WP_071636806.1">
    <property type="nucleotide sequence ID" value="NZ_MLFK01000007.1"/>
</dbReference>
<dbReference type="Proteomes" id="UP000182826">
    <property type="component" value="Unassembled WGS sequence"/>
</dbReference>
<keyword evidence="1" id="KW-0732">Signal</keyword>
<proteinExistence type="predicted"/>
<evidence type="ECO:0000256" key="1">
    <source>
        <dbReference type="SAM" id="SignalP"/>
    </source>
</evidence>
<dbReference type="AlphaFoldDB" id="A0A1J7BRD9"/>
<dbReference type="OrthoDB" id="7055505at2"/>
<evidence type="ECO:0000313" key="2">
    <source>
        <dbReference type="EMBL" id="OIV41246.1"/>
    </source>
</evidence>
<gene>
    <name evidence="2" type="ORF">BKM63_11895</name>
</gene>
<dbReference type="Pfam" id="PF18950">
    <property type="entry name" value="DUF5694"/>
    <property type="match status" value="1"/>
</dbReference>
<feature type="signal peptide" evidence="1">
    <location>
        <begin position="1"/>
        <end position="18"/>
    </location>
</feature>
<organism evidence="2 3">
    <name type="scientific">Flavobacterium johnsoniae</name>
    <name type="common">Cytophaga johnsonae</name>
    <dbReference type="NCBI Taxonomy" id="986"/>
    <lineage>
        <taxon>Bacteria</taxon>
        <taxon>Pseudomonadati</taxon>
        <taxon>Bacteroidota</taxon>
        <taxon>Flavobacteriia</taxon>
        <taxon>Flavobacteriales</taxon>
        <taxon>Flavobacteriaceae</taxon>
        <taxon>Flavobacterium</taxon>
    </lineage>
</organism>
<protein>
    <recommendedName>
        <fullName evidence="4">TraB/GumN family protein</fullName>
    </recommendedName>
</protein>
<feature type="chain" id="PRO_5009643556" description="TraB/GumN family protein" evidence="1">
    <location>
        <begin position="19"/>
        <end position="266"/>
    </location>
</feature>
<accession>A0A1J7BRD9</accession>
<name>A0A1J7BRD9_FLAJO</name>
<dbReference type="InterPro" id="IPR043749">
    <property type="entry name" value="DUF5694"/>
</dbReference>
<comment type="caution">
    <text evidence="2">The sequence shown here is derived from an EMBL/GenBank/DDBJ whole genome shotgun (WGS) entry which is preliminary data.</text>
</comment>